<name>A0A168L620_9BACL</name>
<dbReference type="STRING" id="494026.PGLA_10760"/>
<dbReference type="Gene3D" id="3.40.50.300">
    <property type="entry name" value="P-loop containing nucleotide triphosphate hydrolases"/>
    <property type="match status" value="2"/>
</dbReference>
<dbReference type="InterPro" id="IPR011545">
    <property type="entry name" value="DEAD/DEAH_box_helicase_dom"/>
</dbReference>
<dbReference type="SMART" id="SM00487">
    <property type="entry name" value="DEXDc"/>
    <property type="match status" value="1"/>
</dbReference>
<dbReference type="PROSITE" id="PS51194">
    <property type="entry name" value="HELICASE_CTER"/>
    <property type="match status" value="1"/>
</dbReference>
<keyword evidence="3" id="KW-0238">DNA-binding</keyword>
<protein>
    <recommendedName>
        <fullName evidence="8">Competence protein ComF</fullName>
    </recommendedName>
</protein>
<dbReference type="Pfam" id="PF00271">
    <property type="entry name" value="Helicase_C"/>
    <property type="match status" value="1"/>
</dbReference>
<evidence type="ECO:0000256" key="1">
    <source>
        <dbReference type="ARBA" id="ARBA00022741"/>
    </source>
</evidence>
<sequence>MRVAIYAIRNAGSWRIRMSLDMRVDLMWWAGVARDPTCTIVFIARELPLGWALKMGQVKVQGRGIDSWNIDQWKRYAIESLREELEEEGKFQSNSSFLSEKSMWIWRVQDGCNTAGDLSVHSQRNMERGQKGMELRNSMGAGELKGDSIMRRGHIQENEQRLSEERVQALWDSSMKDAGRGRKAGDLRLHGVMQAVLVDANELAKVLEGRSLLAAEVDGLLAEAAPSMASDWLTATQLAYLQGQLMLGAGVAPAASPCRGAPWQRRRKLPRCRRCGSVALGRTACATCGSAACTYCEACLAMGRSRACTLLLRGAAQPAVRGTAGGSPTEAVGRWGLSAAQSAAAGAALQFLAKPTSRVGIGREELKCNVSVPSTPDRFLLWAVTGAGKTEMIFPLLASILEAGGRVLVATPRRDVVLELAPRLARAFPDERIVTLYGGSEERWRSGTMTLATTHQLMRFYEAFDLVIIDEIDAFPFHNDPMLAYAAQNACKYDGKFVYLSATPPRQLQKEASRGILPHAKVPVRFHGHPLPVPSRLDMKSVAHCLHQRRIPVKLLRNLEQSIKRGAQLFVFVSRIRHIEPFVMLLRRYMPRIRIEGTSSVDPQRSEKVAAFRDTQIRLLITTTILERGVTVARSDVFILDADSGLFDEASLIQMSGRAGRSKDDPAGRVFLTSSHWTSSQKGAISQIKRMNRIAQKGGYLTRDPMNKQASPEH</sequence>
<proteinExistence type="predicted"/>
<organism evidence="6 7">
    <name type="scientific">Paenibacillus glacialis</name>
    <dbReference type="NCBI Taxonomy" id="494026"/>
    <lineage>
        <taxon>Bacteria</taxon>
        <taxon>Bacillati</taxon>
        <taxon>Bacillota</taxon>
        <taxon>Bacilli</taxon>
        <taxon>Bacillales</taxon>
        <taxon>Paenibacillaceae</taxon>
        <taxon>Paenibacillus</taxon>
    </lineage>
</organism>
<keyword evidence="7" id="KW-1185">Reference proteome</keyword>
<dbReference type="PANTHER" id="PTHR30580">
    <property type="entry name" value="PRIMOSOMAL PROTEIN N"/>
    <property type="match status" value="1"/>
</dbReference>
<dbReference type="SUPFAM" id="SSF52540">
    <property type="entry name" value="P-loop containing nucleoside triphosphate hydrolases"/>
    <property type="match status" value="1"/>
</dbReference>
<keyword evidence="1" id="KW-0547">Nucleotide-binding</keyword>
<comment type="caution">
    <text evidence="6">The sequence shown here is derived from an EMBL/GenBank/DDBJ whole genome shotgun (WGS) entry which is preliminary data.</text>
</comment>
<dbReference type="GO" id="GO:0043138">
    <property type="term" value="F:3'-5' DNA helicase activity"/>
    <property type="evidence" value="ECO:0007669"/>
    <property type="project" value="TreeGrafter"/>
</dbReference>
<dbReference type="GO" id="GO:0006310">
    <property type="term" value="P:DNA recombination"/>
    <property type="evidence" value="ECO:0007669"/>
    <property type="project" value="TreeGrafter"/>
</dbReference>
<dbReference type="InterPro" id="IPR001650">
    <property type="entry name" value="Helicase_C-like"/>
</dbReference>
<feature type="domain" description="Helicase C-terminal" evidence="5">
    <location>
        <begin position="558"/>
        <end position="710"/>
    </location>
</feature>
<reference evidence="6 7" key="1">
    <citation type="submission" date="2016-03" db="EMBL/GenBank/DDBJ databases">
        <title>Draft genome sequence of Paenibacillus glacialis DSM 22343.</title>
        <authorList>
            <person name="Shin S.-K."/>
            <person name="Yi H."/>
        </authorList>
    </citation>
    <scope>NUCLEOTIDE SEQUENCE [LARGE SCALE GENOMIC DNA]</scope>
    <source>
        <strain evidence="6 7">DSM 22343</strain>
    </source>
</reference>
<dbReference type="GO" id="GO:0006302">
    <property type="term" value="P:double-strand break repair"/>
    <property type="evidence" value="ECO:0007669"/>
    <property type="project" value="TreeGrafter"/>
</dbReference>
<evidence type="ECO:0000259" key="5">
    <source>
        <dbReference type="PROSITE" id="PS51194"/>
    </source>
</evidence>
<evidence type="ECO:0000259" key="4">
    <source>
        <dbReference type="PROSITE" id="PS51192"/>
    </source>
</evidence>
<dbReference type="AlphaFoldDB" id="A0A168L620"/>
<keyword evidence="2" id="KW-0067">ATP-binding</keyword>
<dbReference type="GO" id="GO:0003677">
    <property type="term" value="F:DNA binding"/>
    <property type="evidence" value="ECO:0007669"/>
    <property type="project" value="UniProtKB-KW"/>
</dbReference>
<dbReference type="GO" id="GO:0006270">
    <property type="term" value="P:DNA replication initiation"/>
    <property type="evidence" value="ECO:0007669"/>
    <property type="project" value="TreeGrafter"/>
</dbReference>
<dbReference type="SMART" id="SM00490">
    <property type="entry name" value="HELICc"/>
    <property type="match status" value="1"/>
</dbReference>
<dbReference type="Pfam" id="PF00270">
    <property type="entry name" value="DEAD"/>
    <property type="match status" value="1"/>
</dbReference>
<dbReference type="OrthoDB" id="2077914at2"/>
<evidence type="ECO:0000313" key="7">
    <source>
        <dbReference type="Proteomes" id="UP000076967"/>
    </source>
</evidence>
<dbReference type="InterPro" id="IPR014001">
    <property type="entry name" value="Helicase_ATP-bd"/>
</dbReference>
<dbReference type="GO" id="GO:0005524">
    <property type="term" value="F:ATP binding"/>
    <property type="evidence" value="ECO:0007669"/>
    <property type="project" value="UniProtKB-KW"/>
</dbReference>
<accession>A0A168L620</accession>
<evidence type="ECO:0000256" key="3">
    <source>
        <dbReference type="ARBA" id="ARBA00023125"/>
    </source>
</evidence>
<evidence type="ECO:0000256" key="2">
    <source>
        <dbReference type="ARBA" id="ARBA00022840"/>
    </source>
</evidence>
<feature type="domain" description="Helicase ATP-binding" evidence="4">
    <location>
        <begin position="370"/>
        <end position="522"/>
    </location>
</feature>
<evidence type="ECO:0000313" key="6">
    <source>
        <dbReference type="EMBL" id="OAB42929.1"/>
    </source>
</evidence>
<evidence type="ECO:0008006" key="8">
    <source>
        <dbReference type="Google" id="ProtNLM"/>
    </source>
</evidence>
<dbReference type="InterPro" id="IPR027417">
    <property type="entry name" value="P-loop_NTPase"/>
</dbReference>
<dbReference type="Proteomes" id="UP000076967">
    <property type="component" value="Unassembled WGS sequence"/>
</dbReference>
<dbReference type="EMBL" id="LVJH01000017">
    <property type="protein sequence ID" value="OAB42929.1"/>
    <property type="molecule type" value="Genomic_DNA"/>
</dbReference>
<gene>
    <name evidence="6" type="ORF">PGLA_10760</name>
</gene>
<dbReference type="PROSITE" id="PS51192">
    <property type="entry name" value="HELICASE_ATP_BIND_1"/>
    <property type="match status" value="1"/>
</dbReference>
<dbReference type="PANTHER" id="PTHR30580:SF1">
    <property type="entry name" value="COMF OPERON PROTEIN 1"/>
    <property type="match status" value="1"/>
</dbReference>